<dbReference type="AlphaFoldDB" id="A0A318R061"/>
<keyword evidence="2" id="KW-0812">Transmembrane</keyword>
<organism evidence="3 4">
    <name type="scientific">Komagataeibacter sucrofermentans</name>
    <dbReference type="NCBI Taxonomy" id="1053551"/>
    <lineage>
        <taxon>Bacteria</taxon>
        <taxon>Pseudomonadati</taxon>
        <taxon>Pseudomonadota</taxon>
        <taxon>Alphaproteobacteria</taxon>
        <taxon>Acetobacterales</taxon>
        <taxon>Acetobacteraceae</taxon>
        <taxon>Komagataeibacter</taxon>
    </lineage>
</organism>
<keyword evidence="2" id="KW-0472">Membrane</keyword>
<keyword evidence="2" id="KW-1133">Transmembrane helix</keyword>
<dbReference type="EMBL" id="NKUA01000011">
    <property type="protein sequence ID" value="PYD78813.1"/>
    <property type="molecule type" value="Genomic_DNA"/>
</dbReference>
<dbReference type="Proteomes" id="UP000247814">
    <property type="component" value="Unassembled WGS sequence"/>
</dbReference>
<dbReference type="OrthoDB" id="7285100at2"/>
<evidence type="ECO:0000313" key="4">
    <source>
        <dbReference type="Proteomes" id="UP000247814"/>
    </source>
</evidence>
<dbReference type="RefSeq" id="WP_110569366.1">
    <property type="nucleotide sequence ID" value="NZ_CP137147.1"/>
</dbReference>
<protein>
    <submittedName>
        <fullName evidence="3">Uncharacterized protein</fullName>
    </submittedName>
</protein>
<sequence>MPVAETTTPHRFTPIGVMARSCALVVGMALILPLMACSGRIGEDACISCSAEKADKTDTPPPPHDPAAPSGNAVGEGVGGPTGSPQQAGQDQSPGAASAPGM</sequence>
<evidence type="ECO:0000256" key="1">
    <source>
        <dbReference type="SAM" id="MobiDB-lite"/>
    </source>
</evidence>
<name>A0A318R061_9PROT</name>
<keyword evidence="4" id="KW-1185">Reference proteome</keyword>
<proteinExistence type="predicted"/>
<evidence type="ECO:0000313" key="3">
    <source>
        <dbReference type="EMBL" id="PYD78813.1"/>
    </source>
</evidence>
<feature type="compositionally biased region" description="Polar residues" evidence="1">
    <location>
        <begin position="83"/>
        <end position="95"/>
    </location>
</feature>
<accession>A0A318R061</accession>
<evidence type="ECO:0000256" key="2">
    <source>
        <dbReference type="SAM" id="Phobius"/>
    </source>
</evidence>
<feature type="transmembrane region" description="Helical" evidence="2">
    <location>
        <begin position="12"/>
        <end position="32"/>
    </location>
</feature>
<gene>
    <name evidence="3" type="ORF">CFR77_09805</name>
</gene>
<feature type="region of interest" description="Disordered" evidence="1">
    <location>
        <begin position="52"/>
        <end position="102"/>
    </location>
</feature>
<comment type="caution">
    <text evidence="3">The sequence shown here is derived from an EMBL/GenBank/DDBJ whole genome shotgun (WGS) entry which is preliminary data.</text>
</comment>
<reference evidence="3 4" key="1">
    <citation type="submission" date="2017-07" db="EMBL/GenBank/DDBJ databases">
        <title>A draft genome sequence of Komagataeibacter sucrofermentans LMG 18788.</title>
        <authorList>
            <person name="Skraban J."/>
            <person name="Cleenwerck I."/>
            <person name="Vandamme P."/>
            <person name="Trcek J."/>
        </authorList>
    </citation>
    <scope>NUCLEOTIDE SEQUENCE [LARGE SCALE GENOMIC DNA]</scope>
    <source>
        <strain evidence="3 4">LMG 18788</strain>
    </source>
</reference>